<dbReference type="EMBL" id="JACHVS010000001">
    <property type="protein sequence ID" value="MBB2995505.1"/>
    <property type="molecule type" value="Genomic_DNA"/>
</dbReference>
<dbReference type="SUPFAM" id="SSF50475">
    <property type="entry name" value="FMN-binding split barrel"/>
    <property type="match status" value="1"/>
</dbReference>
<dbReference type="Gene3D" id="2.30.110.10">
    <property type="entry name" value="Electron Transport, Fmn-binding Protein, Chain A"/>
    <property type="match status" value="1"/>
</dbReference>
<dbReference type="InterPro" id="IPR024747">
    <property type="entry name" value="Pyridox_Oxase-rel"/>
</dbReference>
<accession>A0A839QLN0</accession>
<protein>
    <submittedName>
        <fullName evidence="1">Nitroimidazol reductase NimA-like FMN-containing flavoprotein (Pyridoxamine 5'-phosphate oxidase superfamily)</fullName>
    </submittedName>
</protein>
<reference evidence="1 2" key="1">
    <citation type="submission" date="2020-08" db="EMBL/GenBank/DDBJ databases">
        <title>Sequencing the genomes of 1000 actinobacteria strains.</title>
        <authorList>
            <person name="Klenk H.-P."/>
        </authorList>
    </citation>
    <scope>NUCLEOTIDE SEQUENCE [LARGE SCALE GENOMIC DNA]</scope>
    <source>
        <strain evidence="1 2">DSM 22826</strain>
    </source>
</reference>
<dbReference type="RefSeq" id="WP_183510754.1">
    <property type="nucleotide sequence ID" value="NZ_BAABGK010000110.1"/>
</dbReference>
<sequence length="147" mass="15959">MMIEHDTDQPVLVLTNEQSWKLLEHTAHGRLATSAAGSIDIFPVNYAAANGFLYLRTTPGKKLAAMTVNPQVAFEADGILSDEAWSVVVHGTAEVLQLEADIEAARASGVTPWIPTTKESWVRITPADISGRHFRLGPQPELLDATN</sequence>
<evidence type="ECO:0000313" key="1">
    <source>
        <dbReference type="EMBL" id="MBB2995505.1"/>
    </source>
</evidence>
<gene>
    <name evidence="1" type="ORF">E9229_001696</name>
</gene>
<dbReference type="AlphaFoldDB" id="A0A839QLN0"/>
<evidence type="ECO:0000313" key="2">
    <source>
        <dbReference type="Proteomes" id="UP000523000"/>
    </source>
</evidence>
<dbReference type="InterPro" id="IPR012349">
    <property type="entry name" value="Split_barrel_FMN-bd"/>
</dbReference>
<dbReference type="Proteomes" id="UP000523000">
    <property type="component" value="Unassembled WGS sequence"/>
</dbReference>
<dbReference type="Pfam" id="PF12900">
    <property type="entry name" value="Pyridox_ox_2"/>
    <property type="match status" value="1"/>
</dbReference>
<proteinExistence type="predicted"/>
<comment type="caution">
    <text evidence="1">The sequence shown here is derived from an EMBL/GenBank/DDBJ whole genome shotgun (WGS) entry which is preliminary data.</text>
</comment>
<keyword evidence="2" id="KW-1185">Reference proteome</keyword>
<organism evidence="1 2">
    <name type="scientific">Paeniglutamicibacter cryotolerans</name>
    <dbReference type="NCBI Taxonomy" id="670079"/>
    <lineage>
        <taxon>Bacteria</taxon>
        <taxon>Bacillati</taxon>
        <taxon>Actinomycetota</taxon>
        <taxon>Actinomycetes</taxon>
        <taxon>Micrococcales</taxon>
        <taxon>Micrococcaceae</taxon>
        <taxon>Paeniglutamicibacter</taxon>
    </lineage>
</organism>
<name>A0A839QLN0_9MICC</name>